<gene>
    <name evidence="1" type="ORF">L1987_58538</name>
</gene>
<reference evidence="1 2" key="2">
    <citation type="journal article" date="2022" name="Mol. Ecol. Resour.">
        <title>The genomes of chicory, endive, great burdock and yacon provide insights into Asteraceae paleo-polyploidization history and plant inulin production.</title>
        <authorList>
            <person name="Fan W."/>
            <person name="Wang S."/>
            <person name="Wang H."/>
            <person name="Wang A."/>
            <person name="Jiang F."/>
            <person name="Liu H."/>
            <person name="Zhao H."/>
            <person name="Xu D."/>
            <person name="Zhang Y."/>
        </authorList>
    </citation>
    <scope>NUCLEOTIDE SEQUENCE [LARGE SCALE GENOMIC DNA]</scope>
    <source>
        <strain evidence="2">cv. Yunnan</strain>
        <tissue evidence="1">Leaves</tissue>
    </source>
</reference>
<comment type="caution">
    <text evidence="1">The sequence shown here is derived from an EMBL/GenBank/DDBJ whole genome shotgun (WGS) entry which is preliminary data.</text>
</comment>
<evidence type="ECO:0000313" key="1">
    <source>
        <dbReference type="EMBL" id="KAI3745426.1"/>
    </source>
</evidence>
<proteinExistence type="predicted"/>
<dbReference type="EMBL" id="CM042036">
    <property type="protein sequence ID" value="KAI3745426.1"/>
    <property type="molecule type" value="Genomic_DNA"/>
</dbReference>
<name>A0ACB9DG00_9ASTR</name>
<protein>
    <submittedName>
        <fullName evidence="1">Uncharacterized protein</fullName>
    </submittedName>
</protein>
<organism evidence="1 2">
    <name type="scientific">Smallanthus sonchifolius</name>
    <dbReference type="NCBI Taxonomy" id="185202"/>
    <lineage>
        <taxon>Eukaryota</taxon>
        <taxon>Viridiplantae</taxon>
        <taxon>Streptophyta</taxon>
        <taxon>Embryophyta</taxon>
        <taxon>Tracheophyta</taxon>
        <taxon>Spermatophyta</taxon>
        <taxon>Magnoliopsida</taxon>
        <taxon>eudicotyledons</taxon>
        <taxon>Gunneridae</taxon>
        <taxon>Pentapetalae</taxon>
        <taxon>asterids</taxon>
        <taxon>campanulids</taxon>
        <taxon>Asterales</taxon>
        <taxon>Asteraceae</taxon>
        <taxon>Asteroideae</taxon>
        <taxon>Heliantheae alliance</taxon>
        <taxon>Millerieae</taxon>
        <taxon>Smallanthus</taxon>
    </lineage>
</organism>
<sequence length="112" mass="12909">MLQDMHEVNREPEEDPREHRVHNLAIVTWMGKQAVAKNVASGIEGDERGPFSKAKRMSLKFASHEMKKETAPMECTEVRERDGEEEDDNGEDSEESWDAFRDNLTYIEAISK</sequence>
<evidence type="ECO:0000313" key="2">
    <source>
        <dbReference type="Proteomes" id="UP001056120"/>
    </source>
</evidence>
<reference evidence="2" key="1">
    <citation type="journal article" date="2022" name="Mol. Ecol. Resour.">
        <title>The genomes of chicory, endive, great burdock and yacon provide insights into Asteraceae palaeo-polyploidization history and plant inulin production.</title>
        <authorList>
            <person name="Fan W."/>
            <person name="Wang S."/>
            <person name="Wang H."/>
            <person name="Wang A."/>
            <person name="Jiang F."/>
            <person name="Liu H."/>
            <person name="Zhao H."/>
            <person name="Xu D."/>
            <person name="Zhang Y."/>
        </authorList>
    </citation>
    <scope>NUCLEOTIDE SEQUENCE [LARGE SCALE GENOMIC DNA]</scope>
    <source>
        <strain evidence="2">cv. Yunnan</strain>
    </source>
</reference>
<keyword evidence="2" id="KW-1185">Reference proteome</keyword>
<dbReference type="Proteomes" id="UP001056120">
    <property type="component" value="Linkage Group LG19"/>
</dbReference>
<accession>A0ACB9DG00</accession>